<name>A0ABX1ZGF9_9BACL</name>
<dbReference type="EMBL" id="WHNZ01000004">
    <property type="protein sequence ID" value="NOU98477.1"/>
    <property type="molecule type" value="Genomic_DNA"/>
</dbReference>
<dbReference type="SUPFAM" id="SSF56563">
    <property type="entry name" value="Major capsid protein gp5"/>
    <property type="match status" value="1"/>
</dbReference>
<sequence>MLKTYDFQDQIRDLSAGIDLIINDAPTLLGLVGINGEALTQTKYEWMSDNLNSNRSTVNGAKLVSDTSVTVATGDGIKFRVNALIVIGEEYLKVTAVAGDVITVSRGFDGTTAAAIANGAEIRIVARPQLEGAGVGVDEGHDRQVEYNYTQIIERYAQVSGTQQAVRTYNVGNELDYQVQLRLKEMAREFNDWLIYGRRVQGGAGVPRMTGGLLYFAAQKASAKKNLSGAEVAAKDINELMEQVYLRGGNVNTILTNTAGARQISKLADNQIQVQRTDSATGHQISTFVSDITGGNVATVVVDPNFPKNKIALFDRNILSMHALNGRSASDVDASVAGADFVARQIRGEYGIKVKNAAEKIAILENVSLTVS</sequence>
<proteinExistence type="predicted"/>
<gene>
    <name evidence="1" type="ORF">GC097_00355</name>
</gene>
<keyword evidence="2" id="KW-1185">Reference proteome</keyword>
<comment type="caution">
    <text evidence="1">The sequence shown here is derived from an EMBL/GenBank/DDBJ whole genome shotgun (WGS) entry which is preliminary data.</text>
</comment>
<dbReference type="Pfam" id="PF17236">
    <property type="entry name" value="SU10_MCP"/>
    <property type="match status" value="1"/>
</dbReference>
<dbReference type="RefSeq" id="WP_171681368.1">
    <property type="nucleotide sequence ID" value="NZ_WHNZ01000004.1"/>
</dbReference>
<protein>
    <recommendedName>
        <fullName evidence="3">Phage protein</fullName>
    </recommendedName>
</protein>
<evidence type="ECO:0008006" key="3">
    <source>
        <dbReference type="Google" id="ProtNLM"/>
    </source>
</evidence>
<accession>A0ABX1ZGF9</accession>
<evidence type="ECO:0000313" key="1">
    <source>
        <dbReference type="EMBL" id="NOU98477.1"/>
    </source>
</evidence>
<evidence type="ECO:0000313" key="2">
    <source>
        <dbReference type="Proteomes" id="UP000618579"/>
    </source>
</evidence>
<dbReference type="InterPro" id="IPR035198">
    <property type="entry name" value="SU10_MCP"/>
</dbReference>
<organism evidence="1 2">
    <name type="scientific">Paenibacillus planticolens</name>
    <dbReference type="NCBI Taxonomy" id="2654976"/>
    <lineage>
        <taxon>Bacteria</taxon>
        <taxon>Bacillati</taxon>
        <taxon>Bacillota</taxon>
        <taxon>Bacilli</taxon>
        <taxon>Bacillales</taxon>
        <taxon>Paenibacillaceae</taxon>
        <taxon>Paenibacillus</taxon>
    </lineage>
</organism>
<reference evidence="1 2" key="1">
    <citation type="submission" date="2019-10" db="EMBL/GenBank/DDBJ databases">
        <title>Description of Paenibacillus pedi sp. nov.</title>
        <authorList>
            <person name="Carlier A."/>
            <person name="Qi S."/>
        </authorList>
    </citation>
    <scope>NUCLEOTIDE SEQUENCE [LARGE SCALE GENOMIC DNA]</scope>
    <source>
        <strain evidence="1 2">LMG 31457</strain>
    </source>
</reference>
<dbReference type="Proteomes" id="UP000618579">
    <property type="component" value="Unassembled WGS sequence"/>
</dbReference>